<evidence type="ECO:0000313" key="1">
    <source>
        <dbReference type="EMBL" id="CUS55576.1"/>
    </source>
</evidence>
<proteinExistence type="predicted"/>
<protein>
    <recommendedName>
        <fullName evidence="2">Lipoprotein</fullName>
    </recommendedName>
</protein>
<sequence length="145" mass="15756">MKNTAIPLTSVCCLLLAACTGSFSKVRTAIDQAPDWYDARRVEIRGEGYPEIVDIPTIEKGNTPGQTLETSKARGAELRAVFAENARAVAPANAAAEIEDLRESVRRGFAGFEANSNFLTDEEIEAIRSAFDVPRVTRGLRAANR</sequence>
<organism evidence="1">
    <name type="scientific">hydrothermal vent metagenome</name>
    <dbReference type="NCBI Taxonomy" id="652676"/>
    <lineage>
        <taxon>unclassified sequences</taxon>
        <taxon>metagenomes</taxon>
        <taxon>ecological metagenomes</taxon>
    </lineage>
</organism>
<evidence type="ECO:0008006" key="2">
    <source>
        <dbReference type="Google" id="ProtNLM"/>
    </source>
</evidence>
<accession>A0A161K6W1</accession>
<name>A0A161K6W1_9ZZZZ</name>
<dbReference type="EMBL" id="CZQD01000002">
    <property type="protein sequence ID" value="CUS55576.1"/>
    <property type="molecule type" value="Genomic_DNA"/>
</dbReference>
<gene>
    <name evidence="1" type="ORF">MGWOODY_Hyp1290</name>
</gene>
<dbReference type="AlphaFoldDB" id="A0A161K6W1"/>
<reference evidence="1" key="1">
    <citation type="submission" date="2015-10" db="EMBL/GenBank/DDBJ databases">
        <authorList>
            <person name="Gilbert D.G."/>
        </authorList>
    </citation>
    <scope>NUCLEOTIDE SEQUENCE</scope>
</reference>
<dbReference type="PROSITE" id="PS51257">
    <property type="entry name" value="PROKAR_LIPOPROTEIN"/>
    <property type="match status" value="1"/>
</dbReference>